<protein>
    <recommendedName>
        <fullName evidence="6">TM2 domain-containing protein</fullName>
    </recommendedName>
</protein>
<dbReference type="SUPFAM" id="SSF103473">
    <property type="entry name" value="MFS general substrate transporter"/>
    <property type="match status" value="2"/>
</dbReference>
<dbReference type="Proteomes" id="UP000030742">
    <property type="component" value="Unassembled WGS sequence"/>
</dbReference>
<dbReference type="GO" id="GO:0016020">
    <property type="term" value="C:membrane"/>
    <property type="evidence" value="ECO:0007669"/>
    <property type="project" value="UniProtKB-SubCell"/>
</dbReference>
<comment type="subcellular location">
    <subcellularLocation>
        <location evidence="1">Membrane</location>
        <topology evidence="1">Multi-pass membrane protein</topology>
    </subcellularLocation>
</comment>
<feature type="transmembrane region" description="Helical" evidence="5">
    <location>
        <begin position="565"/>
        <end position="587"/>
    </location>
</feature>
<feature type="transmembrane region" description="Helical" evidence="5">
    <location>
        <begin position="327"/>
        <end position="349"/>
    </location>
</feature>
<evidence type="ECO:0000259" key="6">
    <source>
        <dbReference type="Pfam" id="PF05154"/>
    </source>
</evidence>
<dbReference type="EMBL" id="KB632173">
    <property type="protein sequence ID" value="ERL89569.1"/>
    <property type="molecule type" value="Genomic_DNA"/>
</dbReference>
<proteinExistence type="predicted"/>
<accession>U4U6Q3</accession>
<dbReference type="GO" id="GO:0022857">
    <property type="term" value="F:transmembrane transporter activity"/>
    <property type="evidence" value="ECO:0007669"/>
    <property type="project" value="InterPro"/>
</dbReference>
<evidence type="ECO:0000256" key="4">
    <source>
        <dbReference type="ARBA" id="ARBA00023136"/>
    </source>
</evidence>
<feature type="transmembrane region" description="Helical" evidence="5">
    <location>
        <begin position="105"/>
        <end position="122"/>
    </location>
</feature>
<dbReference type="Pfam" id="PF05154">
    <property type="entry name" value="TM2"/>
    <property type="match status" value="1"/>
</dbReference>
<gene>
    <name evidence="7" type="ORF">D910_06934</name>
</gene>
<evidence type="ECO:0000256" key="3">
    <source>
        <dbReference type="ARBA" id="ARBA00022989"/>
    </source>
</evidence>
<sequence>MESTTDLVTQSIADLTADKTKKKKTIRERISYVKEVITVEPLIASYVLSAILVKPALLVLEYDKACRANLGLNETVCDNIVNSDDTIYLNETEQIQLLISDVHSWQLPIQSVMPLILVLFLGSYSDRHQWRKPFLLLPLIGELFAVAGCIISVLLMDTWSLEVQGVVQTVVPSFFGGQTMLTMAVFAYIADVSTLEMRTLRVGIVQIVINACVPTVQSFSAVLFTSIGYIGVLIIAGFLYLSGIIYGFFCIKEPKKPIKESKKNFLLDIFDTRHAIDTFKLILKKSPGNDRLFIVLLLLGMFVYTLVNVGEDSVFFLYTRGFLNWSIVQYTSFLTANTLIHLVGTIIAVPLFTKFLKLHDLVILLLSFLDKIVCNIFFGIAQDSVLMYVGAAVSLITGVTSISLRSLATKVVSENDLGKAQSLFGIVEAIGPAVAAPVYNVGIYSHTYETLPSAFFYFSAIVYAVYVLIIIWMYIRDKAKNKQSKATNGTTTSNGVQNNGAVFEKPIQMEDIQVTHIHYSSENEEIQKIIISMHSWQQPLQSFSPLILVLFLGSFSDRHKWRKPFFLVPIVGELSGLVGCILCVIFKKQLPLEAQGISQKVIPSFFGGQTMLAMATTAYIADISTIEMRTLRLGESNVLYLYTQSVFQWTPLEYSYFLTVNSLVALAGHLFGVPLFTRVLHLSDSVILLIAIIDKIVTNLFFGLATGPRVFYAGVAVSIVTRVYRTAKKSIATKIVSKNDVGKAQSLLGICDVLAPALFVPIYNKIIYMETFHSFPAAFFFCSILLYGISCIFIITLRMGQFLCPDPSYDLIDPVTQEIRGCTKEGKAKVKCLAVDGLACEGTKNRTFTKEMPCRWTNGYHYDTSLLLSIFLGMFGIDRFYLGYPAIGLAKFCTLGFLFIGQFIDIILIASQVVGPADGSAYVIPYYGARIDVIRSDNTTYKLRQNSW</sequence>
<evidence type="ECO:0000256" key="1">
    <source>
        <dbReference type="ARBA" id="ARBA00004141"/>
    </source>
</evidence>
<feature type="transmembrane region" description="Helical" evidence="5">
    <location>
        <begin position="654"/>
        <end position="673"/>
    </location>
</feature>
<feature type="transmembrane region" description="Helical" evidence="5">
    <location>
        <begin position="454"/>
        <end position="475"/>
    </location>
</feature>
<feature type="transmembrane region" description="Helical" evidence="5">
    <location>
        <begin position="420"/>
        <end position="442"/>
    </location>
</feature>
<reference evidence="7 8" key="1">
    <citation type="journal article" date="2013" name="Genome Biol.">
        <title>Draft genome of the mountain pine beetle, Dendroctonus ponderosae Hopkins, a major forest pest.</title>
        <authorList>
            <person name="Keeling C.I."/>
            <person name="Yuen M.M."/>
            <person name="Liao N.Y."/>
            <person name="Docking T.R."/>
            <person name="Chan S.K."/>
            <person name="Taylor G.A."/>
            <person name="Palmquist D.L."/>
            <person name="Jackman S.D."/>
            <person name="Nguyen A."/>
            <person name="Li M."/>
            <person name="Henderson H."/>
            <person name="Janes J.K."/>
            <person name="Zhao Y."/>
            <person name="Pandoh P."/>
            <person name="Moore R."/>
            <person name="Sperling F.A."/>
            <person name="Huber D.P."/>
            <person name="Birol I."/>
            <person name="Jones S.J."/>
            <person name="Bohlmann J."/>
        </authorList>
    </citation>
    <scope>NUCLEOTIDE SEQUENCE</scope>
</reference>
<keyword evidence="4 5" id="KW-0472">Membrane</keyword>
<feature type="transmembrane region" description="Helical" evidence="5">
    <location>
        <begin position="775"/>
        <end position="797"/>
    </location>
</feature>
<evidence type="ECO:0000256" key="5">
    <source>
        <dbReference type="SAM" id="Phobius"/>
    </source>
</evidence>
<feature type="transmembrane region" description="Helical" evidence="5">
    <location>
        <begin position="386"/>
        <end position="408"/>
    </location>
</feature>
<evidence type="ECO:0000256" key="2">
    <source>
        <dbReference type="ARBA" id="ARBA00022692"/>
    </source>
</evidence>
<keyword evidence="3 5" id="KW-1133">Transmembrane helix</keyword>
<feature type="transmembrane region" description="Helical" evidence="5">
    <location>
        <begin position="32"/>
        <end position="53"/>
    </location>
</feature>
<evidence type="ECO:0000313" key="8">
    <source>
        <dbReference type="Proteomes" id="UP000030742"/>
    </source>
</evidence>
<keyword evidence="2 5" id="KW-0812">Transmembrane</keyword>
<dbReference type="OrthoDB" id="5804096at2759"/>
<feature type="transmembrane region" description="Helical" evidence="5">
    <location>
        <begin position="361"/>
        <end position="380"/>
    </location>
</feature>
<feature type="transmembrane region" description="Helical" evidence="5">
    <location>
        <begin position="860"/>
        <end position="877"/>
    </location>
</feature>
<organism evidence="7 8">
    <name type="scientific">Dendroctonus ponderosae</name>
    <name type="common">Mountain pine beetle</name>
    <dbReference type="NCBI Taxonomy" id="77166"/>
    <lineage>
        <taxon>Eukaryota</taxon>
        <taxon>Metazoa</taxon>
        <taxon>Ecdysozoa</taxon>
        <taxon>Arthropoda</taxon>
        <taxon>Hexapoda</taxon>
        <taxon>Insecta</taxon>
        <taxon>Pterygota</taxon>
        <taxon>Neoptera</taxon>
        <taxon>Endopterygota</taxon>
        <taxon>Coleoptera</taxon>
        <taxon>Polyphaga</taxon>
        <taxon>Cucujiformia</taxon>
        <taxon>Curculionidae</taxon>
        <taxon>Scolytinae</taxon>
        <taxon>Dendroctonus</taxon>
    </lineage>
</organism>
<feature type="transmembrane region" description="Helical" evidence="5">
    <location>
        <begin position="229"/>
        <end position="251"/>
    </location>
</feature>
<dbReference type="AlphaFoldDB" id="U4U6Q3"/>
<dbReference type="Pfam" id="PF07690">
    <property type="entry name" value="MFS_1"/>
    <property type="match status" value="1"/>
</dbReference>
<dbReference type="InterPro" id="IPR011701">
    <property type="entry name" value="MFS"/>
</dbReference>
<dbReference type="PANTHER" id="PTHR23507:SF1">
    <property type="entry name" value="FI18259P1-RELATED"/>
    <property type="match status" value="1"/>
</dbReference>
<dbReference type="InterPro" id="IPR036259">
    <property type="entry name" value="MFS_trans_sf"/>
</dbReference>
<name>U4U6Q3_DENPD</name>
<feature type="transmembrane region" description="Helical" evidence="5">
    <location>
        <begin position="167"/>
        <end position="190"/>
    </location>
</feature>
<feature type="transmembrane region" description="Helical" evidence="5">
    <location>
        <begin position="889"/>
        <end position="910"/>
    </location>
</feature>
<evidence type="ECO:0000313" key="7">
    <source>
        <dbReference type="EMBL" id="ERL89569.1"/>
    </source>
</evidence>
<feature type="domain" description="TM2" evidence="6">
    <location>
        <begin position="861"/>
        <end position="907"/>
    </location>
</feature>
<dbReference type="InterPro" id="IPR007829">
    <property type="entry name" value="TM2"/>
</dbReference>
<dbReference type="Gene3D" id="1.20.1250.20">
    <property type="entry name" value="MFS general substrate transporter like domains"/>
    <property type="match status" value="1"/>
</dbReference>
<feature type="transmembrane region" description="Helical" evidence="5">
    <location>
        <begin position="134"/>
        <end position="155"/>
    </location>
</feature>
<feature type="transmembrane region" description="Helical" evidence="5">
    <location>
        <begin position="290"/>
        <end position="307"/>
    </location>
</feature>
<feature type="transmembrane region" description="Helical" evidence="5">
    <location>
        <begin position="202"/>
        <end position="223"/>
    </location>
</feature>
<dbReference type="PANTHER" id="PTHR23507">
    <property type="entry name" value="ZGC:174356"/>
    <property type="match status" value="1"/>
</dbReference>